<dbReference type="GO" id="GO:0042274">
    <property type="term" value="P:ribosomal small subunit biogenesis"/>
    <property type="evidence" value="ECO:0007669"/>
    <property type="project" value="TreeGrafter"/>
</dbReference>
<name>A0A6J3KK88_9HYME</name>
<protein>
    <submittedName>
        <fullName evidence="8 9">Nucleolar MIF4G domain-containing protein 1 homolog</fullName>
    </submittedName>
</protein>
<dbReference type="InterPro" id="IPR016024">
    <property type="entry name" value="ARM-type_fold"/>
</dbReference>
<dbReference type="PANTHER" id="PTHR18034:SF4">
    <property type="entry name" value="NUCLEOLAR MIF4G DOMAIN-CONTAINING PROTEIN 1"/>
    <property type="match status" value="1"/>
</dbReference>
<evidence type="ECO:0000256" key="2">
    <source>
        <dbReference type="ARBA" id="ARBA00006856"/>
    </source>
</evidence>
<feature type="domain" description="MI" evidence="6">
    <location>
        <begin position="581"/>
        <end position="697"/>
    </location>
</feature>
<evidence type="ECO:0000313" key="9">
    <source>
        <dbReference type="RefSeq" id="XP_033353583.1"/>
    </source>
</evidence>
<evidence type="ECO:0000256" key="1">
    <source>
        <dbReference type="ARBA" id="ARBA00004604"/>
    </source>
</evidence>
<feature type="region of interest" description="Disordered" evidence="5">
    <location>
        <begin position="1"/>
        <end position="27"/>
    </location>
</feature>
<dbReference type="InterPro" id="IPR050781">
    <property type="entry name" value="CWC22_splicing_factor"/>
</dbReference>
<organism evidence="7 9">
    <name type="scientific">Bombus vosnesenskii</name>
    <dbReference type="NCBI Taxonomy" id="207650"/>
    <lineage>
        <taxon>Eukaryota</taxon>
        <taxon>Metazoa</taxon>
        <taxon>Ecdysozoa</taxon>
        <taxon>Arthropoda</taxon>
        <taxon>Hexapoda</taxon>
        <taxon>Insecta</taxon>
        <taxon>Pterygota</taxon>
        <taxon>Neoptera</taxon>
        <taxon>Endopterygota</taxon>
        <taxon>Hymenoptera</taxon>
        <taxon>Apocrita</taxon>
        <taxon>Aculeata</taxon>
        <taxon>Apoidea</taxon>
        <taxon>Anthophila</taxon>
        <taxon>Apidae</taxon>
        <taxon>Bombus</taxon>
        <taxon>Pyrobombus</taxon>
    </lineage>
</organism>
<feature type="coiled-coil region" evidence="4">
    <location>
        <begin position="82"/>
        <end position="109"/>
    </location>
</feature>
<feature type="compositionally biased region" description="Basic and acidic residues" evidence="5">
    <location>
        <begin position="12"/>
        <end position="27"/>
    </location>
</feature>
<dbReference type="GeneID" id="117235546"/>
<evidence type="ECO:0000313" key="7">
    <source>
        <dbReference type="Proteomes" id="UP000504631"/>
    </source>
</evidence>
<evidence type="ECO:0000313" key="8">
    <source>
        <dbReference type="RefSeq" id="XP_033353582.1"/>
    </source>
</evidence>
<dbReference type="RefSeq" id="XP_033353583.1">
    <property type="nucleotide sequence ID" value="XM_033497692.1"/>
</dbReference>
<feature type="compositionally biased region" description="Basic residues" evidence="5">
    <location>
        <begin position="1"/>
        <end position="11"/>
    </location>
</feature>
<evidence type="ECO:0000256" key="5">
    <source>
        <dbReference type="SAM" id="MobiDB-lite"/>
    </source>
</evidence>
<evidence type="ECO:0000256" key="3">
    <source>
        <dbReference type="ARBA" id="ARBA00023242"/>
    </source>
</evidence>
<dbReference type="PANTHER" id="PTHR18034">
    <property type="entry name" value="CELL CYCLE CONTROL PROTEIN CWF22-RELATED"/>
    <property type="match status" value="1"/>
</dbReference>
<dbReference type="FunFam" id="1.25.40.180:FF:000032">
    <property type="entry name" value="Nucleolar MIF4G domain-containing protein 1"/>
    <property type="match status" value="1"/>
</dbReference>
<dbReference type="Gene3D" id="1.25.40.180">
    <property type="match status" value="1"/>
</dbReference>
<dbReference type="Pfam" id="PF02854">
    <property type="entry name" value="MIF4G"/>
    <property type="match status" value="1"/>
</dbReference>
<dbReference type="SMART" id="SM00543">
    <property type="entry name" value="MIF4G"/>
    <property type="match status" value="1"/>
</dbReference>
<keyword evidence="3" id="KW-0539">Nucleus</keyword>
<dbReference type="PROSITE" id="PS51366">
    <property type="entry name" value="MI"/>
    <property type="match status" value="1"/>
</dbReference>
<proteinExistence type="inferred from homology"/>
<dbReference type="GO" id="GO:0005730">
    <property type="term" value="C:nucleolus"/>
    <property type="evidence" value="ECO:0007669"/>
    <property type="project" value="UniProtKB-SubCell"/>
</dbReference>
<sequence length="789" mass="92512">MSSLKRKKLKTKKVERSTLKVAEKSRKQMRKELRQQKKINRSVYLKNRNELRITRGYVNDNKTNHSELVDKTIQEGYKECTKEIKKRKLEELEHKKKNKKHKLLNEANLKEDREIKKFEKRLKLNKRKNKTIPKSFVTDGLDYLLDFCLEKDRKHIIETEKILENEFNIDLDTNSSETVGGNEYVNINSDTVNKSKNENIDFDAFVEEQSDNNSDSDGLMQVKVPKTKKTKLAEAKKPDNIDINDKDTWEDIYGRKRDKEGNIIHNTSRYVPPAVRANTMHNMNPNDEKLLSLKKKLKGCLNRVTEQNMYSIANQIEEMYMTNSRNNMNNVLSELVIESLVSHVLTPDRLISEHMMLIAILHANIGIEVGANFLEKLIKQFVEMMEKLQDVANKELDNVVLMISHLYNFKVFGYKLLYQILDKLMAKFTEKEIELILLILKTVGFSLRKDDPSALKEFIQSLQRKASHENGENSRIKFMLEILLAIKNNNINKIPQYDPSHVEHLKKVIKSVIRKGNIITQFNVSLMDLLHADESGKWWIIGSAWSGSSNVNDKGNAIEYDKLNFGAKILELARKQRMNTDTRKNIFCILMTAEDYLDAFEKLHHLGLKNQQEAEIIHVLMHCCLQENKFNPYYAILAQKLCEYNRKYQLTIQYTLWDKLKTLETYNNKQLFNLAQFLIHLFIEKCLALSVLKVIHFTELERHTMKFLRQIMLGILLHENEQACIQVFERISVPPQLQTFRESLRLFINCFLVKNIHSYNILDKQKTMLKGRTEFVDKLLILHGSKIEF</sequence>
<dbReference type="InterPro" id="IPR003890">
    <property type="entry name" value="MIF4G-like_typ-3"/>
</dbReference>
<dbReference type="GO" id="GO:0003723">
    <property type="term" value="F:RNA binding"/>
    <property type="evidence" value="ECO:0007669"/>
    <property type="project" value="InterPro"/>
</dbReference>
<dbReference type="AlphaFoldDB" id="A0A6J3KK88"/>
<keyword evidence="4" id="KW-0175">Coiled coil</keyword>
<keyword evidence="7" id="KW-1185">Reference proteome</keyword>
<evidence type="ECO:0000259" key="6">
    <source>
        <dbReference type="PROSITE" id="PS51366"/>
    </source>
</evidence>
<dbReference type="KEGG" id="bvk:117235546"/>
<dbReference type="Proteomes" id="UP000504631">
    <property type="component" value="Unplaced"/>
</dbReference>
<comment type="similarity">
    <text evidence="2">Belongs to the CWC22 family.</text>
</comment>
<dbReference type="SMART" id="SM00544">
    <property type="entry name" value="MA3"/>
    <property type="match status" value="1"/>
</dbReference>
<dbReference type="InterPro" id="IPR003891">
    <property type="entry name" value="Initiation_fac_eIF4g_MI"/>
</dbReference>
<reference evidence="8 9" key="1">
    <citation type="submission" date="2025-04" db="UniProtKB">
        <authorList>
            <consortium name="RefSeq"/>
        </authorList>
    </citation>
    <scope>IDENTIFICATION</scope>
    <source>
        <tissue evidence="8 9">Muscle</tissue>
    </source>
</reference>
<gene>
    <name evidence="8 9" type="primary">LOC117235546</name>
</gene>
<dbReference type="Pfam" id="PF02847">
    <property type="entry name" value="MA3"/>
    <property type="match status" value="1"/>
</dbReference>
<dbReference type="SUPFAM" id="SSF48371">
    <property type="entry name" value="ARM repeat"/>
    <property type="match status" value="1"/>
</dbReference>
<evidence type="ECO:0000256" key="4">
    <source>
        <dbReference type="SAM" id="Coils"/>
    </source>
</evidence>
<accession>A0A6J3KK88</accession>
<dbReference type="RefSeq" id="XP_033353582.1">
    <property type="nucleotide sequence ID" value="XM_033497691.1"/>
</dbReference>
<comment type="subcellular location">
    <subcellularLocation>
        <location evidence="1">Nucleus</location>
        <location evidence="1">Nucleolus</location>
    </subcellularLocation>
</comment>